<dbReference type="PATRIC" id="fig|37927.3.peg.3838"/>
<protein>
    <submittedName>
        <fullName evidence="3">PadR family transcriptional regulator</fullName>
    </submittedName>
</protein>
<dbReference type="CDD" id="cd00090">
    <property type="entry name" value="HTH_ARSR"/>
    <property type="match status" value="1"/>
</dbReference>
<keyword evidence="4" id="KW-1185">Reference proteome</keyword>
<dbReference type="InterPro" id="IPR011991">
    <property type="entry name" value="ArsR-like_HTH"/>
</dbReference>
<dbReference type="SUPFAM" id="SSF46785">
    <property type="entry name" value="Winged helix' DNA-binding domain"/>
    <property type="match status" value="1"/>
</dbReference>
<evidence type="ECO:0000313" key="3">
    <source>
        <dbReference type="EMBL" id="AMM34400.1"/>
    </source>
</evidence>
<dbReference type="InterPro" id="IPR005149">
    <property type="entry name" value="Tscrpt_reg_PadR_N"/>
</dbReference>
<dbReference type="InterPro" id="IPR036388">
    <property type="entry name" value="WH-like_DNA-bd_sf"/>
</dbReference>
<name>A0A127A4K5_9MICC</name>
<evidence type="ECO:0000313" key="4">
    <source>
        <dbReference type="Proteomes" id="UP000070134"/>
    </source>
</evidence>
<dbReference type="STRING" id="37927.SA2016_3743"/>
<dbReference type="PANTHER" id="PTHR43252:SF2">
    <property type="entry name" value="TRANSCRIPTION REGULATOR, PADR-LIKE FAMILY"/>
    <property type="match status" value="1"/>
</dbReference>
<feature type="compositionally biased region" description="Basic residues" evidence="1">
    <location>
        <begin position="1"/>
        <end position="10"/>
    </location>
</feature>
<dbReference type="InterPro" id="IPR036390">
    <property type="entry name" value="WH_DNA-bd_sf"/>
</dbReference>
<feature type="domain" description="Transcription regulator PadR N-terminal" evidence="2">
    <location>
        <begin position="95"/>
        <end position="163"/>
    </location>
</feature>
<accession>A0A127A4K5</accession>
<dbReference type="PANTHER" id="PTHR43252">
    <property type="entry name" value="TRANSCRIPTIONAL REGULATOR YQJI"/>
    <property type="match status" value="1"/>
</dbReference>
<evidence type="ECO:0000259" key="2">
    <source>
        <dbReference type="Pfam" id="PF03551"/>
    </source>
</evidence>
<dbReference type="Proteomes" id="UP000070134">
    <property type="component" value="Chromosome"/>
</dbReference>
<dbReference type="AlphaFoldDB" id="A0A127A4K5"/>
<dbReference type="Pfam" id="PF03551">
    <property type="entry name" value="PadR"/>
    <property type="match status" value="1"/>
</dbReference>
<dbReference type="RefSeq" id="WP_066501042.1">
    <property type="nucleotide sequence ID" value="NZ_BJMO01000085.1"/>
</dbReference>
<feature type="region of interest" description="Disordered" evidence="1">
    <location>
        <begin position="1"/>
        <end position="86"/>
    </location>
</feature>
<dbReference type="OrthoDB" id="1683430at2"/>
<sequence>MRSHHHHDALHHHDGPRGPRRGFGPGGFGPGGFGPGGPGDFTPGGPGPGGIGFGHGFGGHGFGPGHHGPGGHGFPPGFGPRGGRRASRGDVRAMILSLLSEQPLTGYGIIQAAGAKTNGIWKPSPGSVYPTLQQLVDEELVEQVGEGKRTEYALTEAGRAYVADHAEELTKAWEAAPGRSEATEAFMESVGKFMGVLHQFRSAATDEQRAQAAAKIDEARKALYLILAED</sequence>
<feature type="compositionally biased region" description="Gly residues" evidence="1">
    <location>
        <begin position="21"/>
        <end position="81"/>
    </location>
</feature>
<evidence type="ECO:0000256" key="1">
    <source>
        <dbReference type="SAM" id="MobiDB-lite"/>
    </source>
</evidence>
<gene>
    <name evidence="3" type="ORF">SA2016_3743</name>
</gene>
<organism evidence="3 4">
    <name type="scientific">Sinomonas atrocyanea</name>
    <dbReference type="NCBI Taxonomy" id="37927"/>
    <lineage>
        <taxon>Bacteria</taxon>
        <taxon>Bacillati</taxon>
        <taxon>Actinomycetota</taxon>
        <taxon>Actinomycetes</taxon>
        <taxon>Micrococcales</taxon>
        <taxon>Micrococcaceae</taxon>
        <taxon>Sinomonas</taxon>
    </lineage>
</organism>
<proteinExistence type="predicted"/>
<dbReference type="Gene3D" id="1.10.10.10">
    <property type="entry name" value="Winged helix-like DNA-binding domain superfamily/Winged helix DNA-binding domain"/>
    <property type="match status" value="1"/>
</dbReference>
<dbReference type="KEGG" id="satk:SA2016_3743"/>
<reference evidence="3 4" key="1">
    <citation type="submission" date="2016-02" db="EMBL/GenBank/DDBJ databases">
        <title>Complete genome of Sinomonas atrocyanea KCTC 3377.</title>
        <authorList>
            <person name="Kim K.M."/>
        </authorList>
    </citation>
    <scope>NUCLEOTIDE SEQUENCE [LARGE SCALE GENOMIC DNA]</scope>
    <source>
        <strain evidence="3 4">KCTC 3377</strain>
    </source>
</reference>
<dbReference type="EMBL" id="CP014518">
    <property type="protein sequence ID" value="AMM34400.1"/>
    <property type="molecule type" value="Genomic_DNA"/>
</dbReference>